<dbReference type="AlphaFoldDB" id="A0ABD1JRD7"/>
<evidence type="ECO:0000313" key="3">
    <source>
        <dbReference type="Proteomes" id="UP001591681"/>
    </source>
</evidence>
<proteinExistence type="predicted"/>
<dbReference type="PANTHER" id="PTHR31594:SF11">
    <property type="entry name" value="NEOVERRUCOTOXIN SUBUNIT ALPHA-LIKE ISOFORM X1-RELATED"/>
    <property type="match status" value="1"/>
</dbReference>
<evidence type="ECO:0000259" key="1">
    <source>
        <dbReference type="PROSITE" id="PS50853"/>
    </source>
</evidence>
<dbReference type="InterPro" id="IPR013783">
    <property type="entry name" value="Ig-like_fold"/>
</dbReference>
<dbReference type="InterPro" id="IPR036116">
    <property type="entry name" value="FN3_sf"/>
</dbReference>
<sequence length="618" mass="70273">MNNSMFFLQMDRQWIEMASLGRPLYAGMLYDCRNDSYIPGVTLWDSEALKKDLDSRVKPNTTFNISTSDSISEKSKLLEMSSSLKASVLGGLVEVCGSAQYLKDQTTSLLQSRIALQYGQTVRFEQLTMTHLGQVKYPQVFEQKSATHVVVAVLFGAQAFFVFDKQTQSAESKRKMDAKLQGVLRKMPQLSLDWEGAVAKFSSNDRDELKTFSCTFYGDYQLKKMPTNFEEAVQVYNALPTMLGEKGEMAVPIRVWLLPLATLEPRAARLEHMISSMSISEVESAMESLGAMLNQCADLLQDPLLSRLGRVQEQLTQVQELVRHYRSSFRRKVAELLWAVRGGEQKEVALEEALDAHQASPFSAQQLQRWLNQKRAEAKVLELYVRSLSSMTTVCSAQQLEEFRLDPQKETVISFSFTSVDRDEPYLRQVKSYLEHPQVPKSQGAAVVVDGPEEKPWFCCNIISKKMREQLRVFMELMKANRGEGVRFITCSLADAELPGADIHLFHRGLRVLPLTLDEPQPATVEDLQRSSVTLRLPEPPVGVVRYRLELAERSDEQPGAGEHNKWTITETQDTPKTWTYSDLNQRRVYLFRYRAVTDILVGLASKVTQFQTKGFFY</sequence>
<dbReference type="PROSITE" id="PS50853">
    <property type="entry name" value="FN3"/>
    <property type="match status" value="1"/>
</dbReference>
<feature type="domain" description="Fibronectin type-III" evidence="1">
    <location>
        <begin position="519"/>
        <end position="616"/>
    </location>
</feature>
<keyword evidence="3" id="KW-1185">Reference proteome</keyword>
<name>A0ABD1JRD7_9TELE</name>
<dbReference type="PANTHER" id="PTHR31594">
    <property type="entry name" value="AIG1-TYPE G DOMAIN-CONTAINING PROTEIN"/>
    <property type="match status" value="1"/>
</dbReference>
<comment type="caution">
    <text evidence="2">The sequence shown here is derived from an EMBL/GenBank/DDBJ whole genome shotgun (WGS) entry which is preliminary data.</text>
</comment>
<dbReference type="Proteomes" id="UP001591681">
    <property type="component" value="Unassembled WGS sequence"/>
</dbReference>
<gene>
    <name evidence="2" type="ORF">ACEWY4_014126</name>
</gene>
<accession>A0ABD1JRD7</accession>
<dbReference type="EMBL" id="JBHFQA010000012">
    <property type="protein sequence ID" value="KAL2089438.1"/>
    <property type="molecule type" value="Genomic_DNA"/>
</dbReference>
<dbReference type="InterPro" id="IPR040581">
    <property type="entry name" value="Thioredoxin_11"/>
</dbReference>
<protein>
    <recommendedName>
        <fullName evidence="1">Fibronectin type-III domain-containing protein</fullName>
    </recommendedName>
</protein>
<dbReference type="Pfam" id="PF18078">
    <property type="entry name" value="Thioredoxin_11"/>
    <property type="match status" value="1"/>
</dbReference>
<dbReference type="CDD" id="cd00063">
    <property type="entry name" value="FN3"/>
    <property type="match status" value="1"/>
</dbReference>
<dbReference type="InterPro" id="IPR003961">
    <property type="entry name" value="FN3_dom"/>
</dbReference>
<dbReference type="Gene3D" id="2.60.40.10">
    <property type="entry name" value="Immunoglobulins"/>
    <property type="match status" value="1"/>
</dbReference>
<dbReference type="InterPro" id="IPR048997">
    <property type="entry name" value="Stonustoxin-like_helical"/>
</dbReference>
<dbReference type="InterPro" id="IPR052090">
    <property type="entry name" value="Cytolytic_pore-forming_toxin"/>
</dbReference>
<dbReference type="SUPFAM" id="SSF49265">
    <property type="entry name" value="Fibronectin type III"/>
    <property type="match status" value="1"/>
</dbReference>
<organism evidence="2 3">
    <name type="scientific">Coilia grayii</name>
    <name type="common">Gray's grenadier anchovy</name>
    <dbReference type="NCBI Taxonomy" id="363190"/>
    <lineage>
        <taxon>Eukaryota</taxon>
        <taxon>Metazoa</taxon>
        <taxon>Chordata</taxon>
        <taxon>Craniata</taxon>
        <taxon>Vertebrata</taxon>
        <taxon>Euteleostomi</taxon>
        <taxon>Actinopterygii</taxon>
        <taxon>Neopterygii</taxon>
        <taxon>Teleostei</taxon>
        <taxon>Clupei</taxon>
        <taxon>Clupeiformes</taxon>
        <taxon>Clupeoidei</taxon>
        <taxon>Engraulidae</taxon>
        <taxon>Coilinae</taxon>
        <taxon>Coilia</taxon>
    </lineage>
</organism>
<dbReference type="Pfam" id="PF21109">
    <property type="entry name" value="Stonustoxin_helical"/>
    <property type="match status" value="1"/>
</dbReference>
<evidence type="ECO:0000313" key="2">
    <source>
        <dbReference type="EMBL" id="KAL2089438.1"/>
    </source>
</evidence>
<reference evidence="2 3" key="1">
    <citation type="submission" date="2024-09" db="EMBL/GenBank/DDBJ databases">
        <title>A chromosome-level genome assembly of Gray's grenadier anchovy, Coilia grayii.</title>
        <authorList>
            <person name="Fu Z."/>
        </authorList>
    </citation>
    <scope>NUCLEOTIDE SEQUENCE [LARGE SCALE GENOMIC DNA]</scope>
    <source>
        <strain evidence="2">G4</strain>
        <tissue evidence="2">Muscle</tissue>
    </source>
</reference>